<feature type="domain" description="Glycosyl transferase family 51" evidence="12">
    <location>
        <begin position="122"/>
        <end position="291"/>
    </location>
</feature>
<dbReference type="SUPFAM" id="SSF53955">
    <property type="entry name" value="Lysozyme-like"/>
    <property type="match status" value="1"/>
</dbReference>
<dbReference type="GO" id="GO:0009002">
    <property type="term" value="F:serine-type D-Ala-D-Ala carboxypeptidase activity"/>
    <property type="evidence" value="ECO:0007669"/>
    <property type="project" value="UniProtKB-EC"/>
</dbReference>
<evidence type="ECO:0000259" key="12">
    <source>
        <dbReference type="Pfam" id="PF00912"/>
    </source>
</evidence>
<dbReference type="SUPFAM" id="SSF56601">
    <property type="entry name" value="beta-lactamase/transpeptidase-like"/>
    <property type="match status" value="1"/>
</dbReference>
<sequence length="757" mass="80851">MLPASEGRRLRAARVRLSRSARRFVRAGQRSLRRGTGGHRHGTGGHRRGTGGHRRARPLRRVPRAMRWALAFFCALAVLAAVAVVIGYARTPVPTEPQDGVTDEGSTVYYADGRTPLFRLGANRQSVRHGQIPDRLRWAVLAAEDRGFYRNRGVSVSGTFRALLRDASGGDVEGGSTITQQLARNYFKGLSRDRTPGRKIKEIFVALKLDRHRAKDEILDLYLNTVPFGRQTSGVEAAARAYFDKDVWQLDVAECALLAAMIQRPGYFRTQGNGDAARALKARWRYVLDGMVSMGKLDRADADRLRFPRTRGVWRGVSVSGQGLLARQRVLDELEGAGIPASAVVNGKLKIYTGLDPRWMAYAEEAMRGAREPQWPKDVRAGLVAVDPADGAVKAFYSGDPKRGVYDSVFEPVAQAASTFKPYVLAAALRRGFNVRTAVPGRSPLRFAPDGSVTPMTAPGYRVSNDEKIGSLGTIDLVEAMELSVNTGFVKAALKTGIANVAETARRFGVPESALRPYRGQAGLALGIANVSAAVQAAGYAAFANGGTAVIPHLVTRVVDARGRRVPLPWDRPGGRVLTGEQAAQATYAMRAVVTGGTGRRAALPDRDAAGKTGTSDGNHAAWFVGYVPQLSASVVMTRAEPGPLEGLPGHPGRVAGEDLPSSVWHAFMAKVTRGMPTEPFAEPAFTGTAANWDDTVEKKEPGGPAAGRGAPSAGASQAPSRTPDPGGSSGAPADARSRRKWCATPGNEDAAACAGR</sequence>
<dbReference type="OrthoDB" id="7911552at2"/>
<dbReference type="Pfam" id="PF00912">
    <property type="entry name" value="Transgly"/>
    <property type="match status" value="1"/>
</dbReference>
<keyword evidence="2" id="KW-0645">Protease</keyword>
<evidence type="ECO:0000256" key="1">
    <source>
        <dbReference type="ARBA" id="ARBA00022645"/>
    </source>
</evidence>
<organism evidence="13 14">
    <name type="scientific">Actinomadura montaniterrae</name>
    <dbReference type="NCBI Taxonomy" id="1803903"/>
    <lineage>
        <taxon>Bacteria</taxon>
        <taxon>Bacillati</taxon>
        <taxon>Actinomycetota</taxon>
        <taxon>Actinomycetes</taxon>
        <taxon>Streptosporangiales</taxon>
        <taxon>Thermomonosporaceae</taxon>
        <taxon>Actinomadura</taxon>
    </lineage>
</organism>
<evidence type="ECO:0000256" key="7">
    <source>
        <dbReference type="ARBA" id="ARBA00034000"/>
    </source>
</evidence>
<keyword evidence="4" id="KW-0808">Transferase</keyword>
<comment type="catalytic activity">
    <reaction evidence="7">
        <text>Preferential cleavage: (Ac)2-L-Lys-D-Ala-|-D-Ala. Also transpeptidation of peptidyl-alanyl moieties that are N-acyl substituents of D-alanine.</text>
        <dbReference type="EC" id="3.4.16.4"/>
    </reaction>
</comment>
<keyword evidence="10" id="KW-0812">Transmembrane</keyword>
<evidence type="ECO:0000256" key="4">
    <source>
        <dbReference type="ARBA" id="ARBA00022679"/>
    </source>
</evidence>
<keyword evidence="10" id="KW-1133">Transmembrane helix</keyword>
<dbReference type="AlphaFoldDB" id="A0A6L3VZQ6"/>
<protein>
    <submittedName>
        <fullName evidence="13">Penicillin-binding protein</fullName>
    </submittedName>
</protein>
<evidence type="ECO:0000313" key="13">
    <source>
        <dbReference type="EMBL" id="KAB2388075.1"/>
    </source>
</evidence>
<comment type="catalytic activity">
    <reaction evidence="8">
        <text>[GlcNAc-(1-&gt;4)-Mur2Ac(oyl-L-Ala-gamma-D-Glu-L-Lys-D-Ala-D-Ala)](n)-di-trans,octa-cis-undecaprenyl diphosphate + beta-D-GlcNAc-(1-&gt;4)-Mur2Ac(oyl-L-Ala-gamma-D-Glu-L-Lys-D-Ala-D-Ala)-di-trans,octa-cis-undecaprenyl diphosphate = [GlcNAc-(1-&gt;4)-Mur2Ac(oyl-L-Ala-gamma-D-Glu-L-Lys-D-Ala-D-Ala)](n+1)-di-trans,octa-cis-undecaprenyl diphosphate + di-trans,octa-cis-undecaprenyl diphosphate + H(+)</text>
        <dbReference type="Rhea" id="RHEA:23708"/>
        <dbReference type="Rhea" id="RHEA-COMP:9602"/>
        <dbReference type="Rhea" id="RHEA-COMP:9603"/>
        <dbReference type="ChEBI" id="CHEBI:15378"/>
        <dbReference type="ChEBI" id="CHEBI:58405"/>
        <dbReference type="ChEBI" id="CHEBI:60033"/>
        <dbReference type="ChEBI" id="CHEBI:78435"/>
        <dbReference type="EC" id="2.4.99.28"/>
    </reaction>
</comment>
<feature type="domain" description="Penicillin-binding protein transpeptidase" evidence="11">
    <location>
        <begin position="383"/>
        <end position="637"/>
    </location>
</feature>
<feature type="region of interest" description="Disordered" evidence="9">
    <location>
        <begin position="679"/>
        <end position="757"/>
    </location>
</feature>
<keyword evidence="10" id="KW-0472">Membrane</keyword>
<accession>A0A6L3VZQ6</accession>
<evidence type="ECO:0000256" key="2">
    <source>
        <dbReference type="ARBA" id="ARBA00022670"/>
    </source>
</evidence>
<feature type="transmembrane region" description="Helical" evidence="10">
    <location>
        <begin position="65"/>
        <end position="89"/>
    </location>
</feature>
<name>A0A6L3VZQ6_9ACTN</name>
<dbReference type="InterPro" id="IPR001460">
    <property type="entry name" value="PCN-bd_Tpept"/>
</dbReference>
<keyword evidence="6" id="KW-0511">Multifunctional enzyme</keyword>
<dbReference type="PANTHER" id="PTHR32282:SF34">
    <property type="entry name" value="PENICILLIN-BINDING PROTEIN 1A"/>
    <property type="match status" value="1"/>
</dbReference>
<dbReference type="GO" id="GO:0008955">
    <property type="term" value="F:peptidoglycan glycosyltransferase activity"/>
    <property type="evidence" value="ECO:0007669"/>
    <property type="project" value="UniProtKB-EC"/>
</dbReference>
<dbReference type="GO" id="GO:0009252">
    <property type="term" value="P:peptidoglycan biosynthetic process"/>
    <property type="evidence" value="ECO:0007669"/>
    <property type="project" value="TreeGrafter"/>
</dbReference>
<reference evidence="13 14" key="1">
    <citation type="submission" date="2019-09" db="EMBL/GenBank/DDBJ databases">
        <title>Actinomadura physcomitrii sp. nov., a novel actinomycete isolated from moss [Physcomitrium sphaericum (Ludw) Fuernr].</title>
        <authorList>
            <person name="Liu C."/>
            <person name="Zhuang X."/>
        </authorList>
    </citation>
    <scope>NUCLEOTIDE SEQUENCE [LARGE SCALE GENOMIC DNA]</scope>
    <source>
        <strain evidence="13 14">CYP1-1B</strain>
    </source>
</reference>
<dbReference type="InterPro" id="IPR012338">
    <property type="entry name" value="Beta-lactam/transpept-like"/>
</dbReference>
<dbReference type="InterPro" id="IPR050396">
    <property type="entry name" value="Glycosyltr_51/Transpeptidase"/>
</dbReference>
<evidence type="ECO:0000259" key="11">
    <source>
        <dbReference type="Pfam" id="PF00905"/>
    </source>
</evidence>
<evidence type="ECO:0000256" key="9">
    <source>
        <dbReference type="SAM" id="MobiDB-lite"/>
    </source>
</evidence>
<dbReference type="GO" id="GO:0030288">
    <property type="term" value="C:outer membrane-bounded periplasmic space"/>
    <property type="evidence" value="ECO:0007669"/>
    <property type="project" value="TreeGrafter"/>
</dbReference>
<keyword evidence="14" id="KW-1185">Reference proteome</keyword>
<dbReference type="Gene3D" id="3.40.710.10">
    <property type="entry name" value="DD-peptidase/beta-lactamase superfamily"/>
    <property type="match status" value="1"/>
</dbReference>
<evidence type="ECO:0000313" key="14">
    <source>
        <dbReference type="Proteomes" id="UP000483004"/>
    </source>
</evidence>
<gene>
    <name evidence="13" type="ORF">F9B16_04835</name>
</gene>
<evidence type="ECO:0000256" key="8">
    <source>
        <dbReference type="ARBA" id="ARBA00049902"/>
    </source>
</evidence>
<proteinExistence type="predicted"/>
<dbReference type="InterPro" id="IPR001264">
    <property type="entry name" value="Glyco_trans_51"/>
</dbReference>
<dbReference type="InterPro" id="IPR023346">
    <property type="entry name" value="Lysozyme-like_dom_sf"/>
</dbReference>
<keyword evidence="1" id="KW-0121">Carboxypeptidase</keyword>
<evidence type="ECO:0000256" key="3">
    <source>
        <dbReference type="ARBA" id="ARBA00022676"/>
    </source>
</evidence>
<comment type="caution">
    <text evidence="13">The sequence shown here is derived from an EMBL/GenBank/DDBJ whole genome shotgun (WGS) entry which is preliminary data.</text>
</comment>
<evidence type="ECO:0000256" key="6">
    <source>
        <dbReference type="ARBA" id="ARBA00023268"/>
    </source>
</evidence>
<evidence type="ECO:0000256" key="5">
    <source>
        <dbReference type="ARBA" id="ARBA00022801"/>
    </source>
</evidence>
<dbReference type="InterPro" id="IPR036950">
    <property type="entry name" value="PBP_transglycosylase"/>
</dbReference>
<dbReference type="Pfam" id="PF00905">
    <property type="entry name" value="Transpeptidase"/>
    <property type="match status" value="1"/>
</dbReference>
<dbReference type="EMBL" id="WBMR01000008">
    <property type="protein sequence ID" value="KAB2388075.1"/>
    <property type="molecule type" value="Genomic_DNA"/>
</dbReference>
<feature type="region of interest" description="Disordered" evidence="9">
    <location>
        <begin position="26"/>
        <end position="56"/>
    </location>
</feature>
<evidence type="ECO:0000256" key="10">
    <source>
        <dbReference type="SAM" id="Phobius"/>
    </source>
</evidence>
<keyword evidence="5" id="KW-0378">Hydrolase</keyword>
<dbReference type="GO" id="GO:0008658">
    <property type="term" value="F:penicillin binding"/>
    <property type="evidence" value="ECO:0007669"/>
    <property type="project" value="InterPro"/>
</dbReference>
<feature type="compositionally biased region" description="Low complexity" evidence="9">
    <location>
        <begin position="708"/>
        <end position="721"/>
    </location>
</feature>
<dbReference type="RefSeq" id="WP_151538608.1">
    <property type="nucleotide sequence ID" value="NZ_WBMR01000008.1"/>
</dbReference>
<dbReference type="Gene3D" id="1.10.3810.10">
    <property type="entry name" value="Biosynthetic peptidoglycan transglycosylase-like"/>
    <property type="match status" value="1"/>
</dbReference>
<dbReference type="Proteomes" id="UP000483004">
    <property type="component" value="Unassembled WGS sequence"/>
</dbReference>
<dbReference type="GO" id="GO:0006508">
    <property type="term" value="P:proteolysis"/>
    <property type="evidence" value="ECO:0007669"/>
    <property type="project" value="UniProtKB-KW"/>
</dbReference>
<dbReference type="PANTHER" id="PTHR32282">
    <property type="entry name" value="BINDING PROTEIN TRANSPEPTIDASE, PUTATIVE-RELATED"/>
    <property type="match status" value="1"/>
</dbReference>
<keyword evidence="3" id="KW-0328">Glycosyltransferase</keyword>